<sequence>MPTEAARTSAPSAPTGTAPTAPSSDSRSVGNTAGVDALLAAALGFAALAEETAELGERITAARSRRQWHGNAPLAIDDEQFRRVLGAARGRATVSSATAEALRLRAERGELDEESAAAAVVGLAELSRLSIRSVFDTVGASATLAGQGLDGLWRRQHAAEAAGGIAALTLRVAPGV</sequence>
<feature type="region of interest" description="Disordered" evidence="1">
    <location>
        <begin position="1"/>
        <end position="29"/>
    </location>
</feature>
<gene>
    <name evidence="2" type="ORF">FM119_04305</name>
</gene>
<accession>A0A1R4IX97</accession>
<dbReference type="RefSeq" id="WP_087136435.1">
    <property type="nucleotide sequence ID" value="NZ_FUKR01000022.1"/>
</dbReference>
<feature type="compositionally biased region" description="Low complexity" evidence="1">
    <location>
        <begin position="1"/>
        <end position="26"/>
    </location>
</feature>
<organism evidence="2 3">
    <name type="scientific">Mycetocola reblochoni REB411</name>
    <dbReference type="NCBI Taxonomy" id="1255698"/>
    <lineage>
        <taxon>Bacteria</taxon>
        <taxon>Bacillati</taxon>
        <taxon>Actinomycetota</taxon>
        <taxon>Actinomycetes</taxon>
        <taxon>Micrococcales</taxon>
        <taxon>Microbacteriaceae</taxon>
        <taxon>Mycetocola</taxon>
    </lineage>
</organism>
<proteinExistence type="predicted"/>
<dbReference type="AlphaFoldDB" id="A0A1R4IX97"/>
<reference evidence="3" key="1">
    <citation type="submission" date="2017-02" db="EMBL/GenBank/DDBJ databases">
        <authorList>
            <person name="Dridi B."/>
        </authorList>
    </citation>
    <scope>NUCLEOTIDE SEQUENCE [LARGE SCALE GENOMIC DNA]</scope>
    <source>
        <strain evidence="3">EB411</strain>
    </source>
</reference>
<keyword evidence="3" id="KW-1185">Reference proteome</keyword>
<dbReference type="EMBL" id="FUKR01000022">
    <property type="protein sequence ID" value="SJN24541.1"/>
    <property type="molecule type" value="Genomic_DNA"/>
</dbReference>
<evidence type="ECO:0000256" key="1">
    <source>
        <dbReference type="SAM" id="MobiDB-lite"/>
    </source>
</evidence>
<evidence type="ECO:0000313" key="3">
    <source>
        <dbReference type="Proteomes" id="UP000196778"/>
    </source>
</evidence>
<evidence type="ECO:0000313" key="2">
    <source>
        <dbReference type="EMBL" id="SJN24541.1"/>
    </source>
</evidence>
<dbReference type="Proteomes" id="UP000196778">
    <property type="component" value="Unassembled WGS sequence"/>
</dbReference>
<name>A0A1R4IX97_9MICO</name>
<protein>
    <submittedName>
        <fullName evidence="2">Uncharacterized protein</fullName>
    </submittedName>
</protein>